<dbReference type="InterPro" id="IPR002371">
    <property type="entry name" value="FlgK"/>
</dbReference>
<dbReference type="InterPro" id="IPR001444">
    <property type="entry name" value="Flag_bb_rod_N"/>
</dbReference>
<dbReference type="STRING" id="1293045.H663_15285"/>
<dbReference type="InterPro" id="IPR010930">
    <property type="entry name" value="Flg_bb/hook_C_dom"/>
</dbReference>
<evidence type="ECO:0000259" key="10">
    <source>
        <dbReference type="Pfam" id="PF22638"/>
    </source>
</evidence>
<evidence type="ECO:0000313" key="11">
    <source>
        <dbReference type="EMBL" id="PVE44633.1"/>
    </source>
</evidence>
<dbReference type="EMBL" id="LFYT02000001">
    <property type="protein sequence ID" value="PVE44633.1"/>
    <property type="molecule type" value="Genomic_DNA"/>
</dbReference>
<dbReference type="GO" id="GO:0009424">
    <property type="term" value="C:bacterial-type flagellum hook"/>
    <property type="evidence" value="ECO:0007669"/>
    <property type="project" value="UniProtKB-UniRule"/>
</dbReference>
<dbReference type="Pfam" id="PF00460">
    <property type="entry name" value="Flg_bb_rod"/>
    <property type="match status" value="1"/>
</dbReference>
<evidence type="ECO:0000259" key="8">
    <source>
        <dbReference type="Pfam" id="PF00460"/>
    </source>
</evidence>
<dbReference type="Pfam" id="PF22638">
    <property type="entry name" value="FlgK_D1"/>
    <property type="match status" value="1"/>
</dbReference>
<comment type="caution">
    <text evidence="11">The sequence shown here is derived from an EMBL/GenBank/DDBJ whole genome shotgun (WGS) entry which is preliminary data.</text>
</comment>
<evidence type="ECO:0000256" key="4">
    <source>
        <dbReference type="ARBA" id="ARBA00016244"/>
    </source>
</evidence>
<evidence type="ECO:0000256" key="7">
    <source>
        <dbReference type="RuleBase" id="RU362065"/>
    </source>
</evidence>
<keyword evidence="12" id="KW-1185">Reference proteome</keyword>
<evidence type="ECO:0000256" key="2">
    <source>
        <dbReference type="ARBA" id="ARBA00004613"/>
    </source>
</evidence>
<sequence length="552" mass="58221">MSGLLSIGMRALNANSAALQTIGHNIANVNTPGYSRQTVRLESDPGHLGIGGSIGRGVNVAGVERVYSDFLSAQLNTTRAQQAADASRAEKLGILEMNFPNGSAGLGMAIGDMFNAFSQVVAAPNDMTARTVVLTGVQSVADRLRASHSEITELAISTRSELQGKAQQANTLLEKIAALNQQITSTQGSGQPSHDWLDSREQCVLELNEYIQTTQLMQDDGSLSVFVANQAVVQGSKAGAISVVCDAQDASLSRLQLQNGSTLRTLDDSTIAGGQLKGLLEFEQNDLSLAKNLSGRLAMALGLAVNQQHRAGWDFEGKPGQAMFSIPKQVEGLNVDGAQGHVLFTDPSKFSASNYVVQMDSAGTGGHVIRQMDGKKTDFLSDTELASKTIDGLTFKLTSPALGASQRMLFKPFADAAGSIQSLLTSPLTVAAASVNPASGHGTPTQMPANSGNARALLDLRDAKLLDAGRLTDAYANAVSQIGLRVQSVQFASDASQSMAANMLAQKARVSGVNLDEEAARLMQFQQAYQASAKILQVAQRVMDTLLQDLGR</sequence>
<dbReference type="SUPFAM" id="SSF64518">
    <property type="entry name" value="Phase 1 flagellin"/>
    <property type="match status" value="1"/>
</dbReference>
<feature type="domain" description="Flagellar basal-body/hook protein C-terminal" evidence="9">
    <location>
        <begin position="510"/>
        <end position="548"/>
    </location>
</feature>
<accession>A0A2T7UIX7</accession>
<proteinExistence type="inferred from homology"/>
<gene>
    <name evidence="7" type="primary">flgK</name>
    <name evidence="11" type="ORF">H663_001030</name>
</gene>
<dbReference type="Proteomes" id="UP000037507">
    <property type="component" value="Unassembled WGS sequence"/>
</dbReference>
<dbReference type="NCBIfam" id="TIGR02492">
    <property type="entry name" value="flgK_ends"/>
    <property type="match status" value="1"/>
</dbReference>
<feature type="domain" description="Flagellar hook-associated protein FlgK helical" evidence="10">
    <location>
        <begin position="95"/>
        <end position="324"/>
    </location>
</feature>
<evidence type="ECO:0000256" key="5">
    <source>
        <dbReference type="ARBA" id="ARBA00022525"/>
    </source>
</evidence>
<organism evidence="11 12">
    <name type="scientific">Limnohabitans planktonicus II-D5</name>
    <dbReference type="NCBI Taxonomy" id="1293045"/>
    <lineage>
        <taxon>Bacteria</taxon>
        <taxon>Pseudomonadati</taxon>
        <taxon>Pseudomonadota</taxon>
        <taxon>Betaproteobacteria</taxon>
        <taxon>Burkholderiales</taxon>
        <taxon>Comamonadaceae</taxon>
        <taxon>Limnohabitans</taxon>
    </lineage>
</organism>
<dbReference type="OrthoDB" id="9802553at2"/>
<dbReference type="InterPro" id="IPR053927">
    <property type="entry name" value="FlgK_helical"/>
</dbReference>
<evidence type="ECO:0000256" key="3">
    <source>
        <dbReference type="ARBA" id="ARBA00009677"/>
    </source>
</evidence>
<dbReference type="PANTHER" id="PTHR30033:SF1">
    <property type="entry name" value="FLAGELLAR HOOK-ASSOCIATED PROTEIN 1"/>
    <property type="match status" value="1"/>
</dbReference>
<comment type="similarity">
    <text evidence="3 7">Belongs to the flagella basal body rod proteins family.</text>
</comment>
<dbReference type="GO" id="GO:0005198">
    <property type="term" value="F:structural molecule activity"/>
    <property type="evidence" value="ECO:0007669"/>
    <property type="project" value="UniProtKB-UniRule"/>
</dbReference>
<keyword evidence="6 7" id="KW-0975">Bacterial flagellum</keyword>
<keyword evidence="11" id="KW-0969">Cilium</keyword>
<name>A0A2T7UIX7_9BURK</name>
<dbReference type="AlphaFoldDB" id="A0A2T7UIX7"/>
<keyword evidence="11" id="KW-0966">Cell projection</keyword>
<dbReference type="GO" id="GO:0044780">
    <property type="term" value="P:bacterial-type flagellum assembly"/>
    <property type="evidence" value="ECO:0007669"/>
    <property type="project" value="InterPro"/>
</dbReference>
<dbReference type="PANTHER" id="PTHR30033">
    <property type="entry name" value="FLAGELLAR HOOK-ASSOCIATED PROTEIN 1"/>
    <property type="match status" value="1"/>
</dbReference>
<feature type="domain" description="Flagellar basal body rod protein N-terminal" evidence="8">
    <location>
        <begin position="6"/>
        <end position="34"/>
    </location>
</feature>
<protein>
    <recommendedName>
        <fullName evidence="4 7">Flagellar hook-associated protein 1</fullName>
        <shortName evidence="7">HAP1</shortName>
    </recommendedName>
</protein>
<evidence type="ECO:0000256" key="1">
    <source>
        <dbReference type="ARBA" id="ARBA00004365"/>
    </source>
</evidence>
<dbReference type="PRINTS" id="PR01005">
    <property type="entry name" value="FLGHOOKAP1"/>
</dbReference>
<dbReference type="Pfam" id="PF06429">
    <property type="entry name" value="Flg_bbr_C"/>
    <property type="match status" value="1"/>
</dbReference>
<evidence type="ECO:0000259" key="9">
    <source>
        <dbReference type="Pfam" id="PF06429"/>
    </source>
</evidence>
<evidence type="ECO:0000313" key="12">
    <source>
        <dbReference type="Proteomes" id="UP000037507"/>
    </source>
</evidence>
<comment type="subcellular location">
    <subcellularLocation>
        <location evidence="1 7">Bacterial flagellum</location>
    </subcellularLocation>
    <subcellularLocation>
        <location evidence="2 7">Secreted</location>
    </subcellularLocation>
</comment>
<evidence type="ECO:0000256" key="6">
    <source>
        <dbReference type="ARBA" id="ARBA00023143"/>
    </source>
</evidence>
<keyword evidence="5 7" id="KW-0964">Secreted</keyword>
<reference evidence="11" key="1">
    <citation type="submission" date="2017-04" db="EMBL/GenBank/DDBJ databases">
        <title>Unexpected and diverse lifestyles within the genus Limnohabitans.</title>
        <authorList>
            <person name="Kasalicky V."/>
            <person name="Mehrshad M."/>
            <person name="Andrei S.-A."/>
            <person name="Salcher M."/>
            <person name="Kratochvilova H."/>
            <person name="Simek K."/>
            <person name="Ghai R."/>
        </authorList>
    </citation>
    <scope>NUCLEOTIDE SEQUENCE [LARGE SCALE GENOMIC DNA]</scope>
    <source>
        <strain evidence="11">II-D5</strain>
    </source>
</reference>
<dbReference type="GO" id="GO:0005576">
    <property type="term" value="C:extracellular region"/>
    <property type="evidence" value="ECO:0007669"/>
    <property type="project" value="UniProtKB-SubCell"/>
</dbReference>
<dbReference type="RefSeq" id="WP_083451269.1">
    <property type="nucleotide sequence ID" value="NZ_LFYT02000001.1"/>
</dbReference>
<keyword evidence="11" id="KW-0282">Flagellum</keyword>